<proteinExistence type="predicted"/>
<organism evidence="2 3">
    <name type="scientific">Mizuhopecten yessoensis</name>
    <name type="common">Japanese scallop</name>
    <name type="synonym">Patinopecten yessoensis</name>
    <dbReference type="NCBI Taxonomy" id="6573"/>
    <lineage>
        <taxon>Eukaryota</taxon>
        <taxon>Metazoa</taxon>
        <taxon>Spiralia</taxon>
        <taxon>Lophotrochozoa</taxon>
        <taxon>Mollusca</taxon>
        <taxon>Bivalvia</taxon>
        <taxon>Autobranchia</taxon>
        <taxon>Pteriomorphia</taxon>
        <taxon>Pectinida</taxon>
        <taxon>Pectinoidea</taxon>
        <taxon>Pectinidae</taxon>
        <taxon>Mizuhopecten</taxon>
    </lineage>
</organism>
<evidence type="ECO:0000313" key="3">
    <source>
        <dbReference type="Proteomes" id="UP000242188"/>
    </source>
</evidence>
<feature type="compositionally biased region" description="Polar residues" evidence="1">
    <location>
        <begin position="1501"/>
        <end position="1532"/>
    </location>
</feature>
<protein>
    <submittedName>
        <fullName evidence="2">Uncharacterized protein</fullName>
    </submittedName>
</protein>
<feature type="compositionally biased region" description="Basic and acidic residues" evidence="1">
    <location>
        <begin position="1604"/>
        <end position="1622"/>
    </location>
</feature>
<gene>
    <name evidence="2" type="ORF">KP79_PYT18831</name>
</gene>
<keyword evidence="3" id="KW-1185">Reference proteome</keyword>
<comment type="caution">
    <text evidence="2">The sequence shown here is derived from an EMBL/GenBank/DDBJ whole genome shotgun (WGS) entry which is preliminary data.</text>
</comment>
<sequence>MNMMSPSLGGDETADQVIVEKILNRLLTDLNDKKLSQDDLVKLTSYSLQILSSRQSFSPEDDDLSELETGEVYETAVADDLVHFTISKIVDEVKSGQVSREELTGLALSAWDMDSQSSTEDGVVDTLIEDTIQHIISDKSFDRTSSVHDFMLDEFIVKTLNEVSNDLKSGNLPMGVISQILQQMSEVVGDIPLEDVDNKSDMFRCLLARVTDDVVSECSDTLYKVVNIIITSYHTYREASTQGLSELVADICGRISTYLSSGEAHDSDVKFEALCGIAIKICPTTMSSQQVCELTSSIANILHIQTNAQNVDVDHIIDLSKRRLSGAGVDTLIRIARVVLESCQNIVNNLQMEENKIEGEQKQIFLEDVSQFVVDILKMVSRSVDRGNFSESDIQEMSELLQHVSRGNSLAPTPVPDKKVLLINTLASILGDVENGRLTEAEMHELGNHLRSCGERLLGPSLSASVEPMTRAASFTSTAVADNVVSHVLSSIQTDIDKDLMNTESLKELAVCILKTRMSKDKLDTDSDECLVNAVNSSHTHPSPCESRLAEDVVFATIDNIFKDLNEGKLYPDKITSLASSMAIGFSKDSERLDHAMDKILDCLREDTIDREEAKRMFVMIIDQYKSNWSTMPQSDDVSALSSSSKLAESLIRATLNKINRDVQSGAYTEAELLSLMGSTCEAEGPAAADDVVNLISATIQEILQCIESNTISIEDLSNFLSLFKSQKQKEPEDITMEIAHKKCTEAARDISRHGGRSVFIKDVIKCIANSRKDSKTGPVAVLQSLLQIVDSNILTNFIRVTLQRVLVDIGSTTRNEQPQHQTSFCVRSDVHVQSVTSLIAQNVVRNLMARIDHTLVAQGKLSSDEELLSVRLDSQDFNYIQSLYETEPDMCMSYSSNEIGGLILDTLNNIVSNLRLERSMSQPAEQDAKHVSSDVLHDFVLEKLQGIVENMQDHMALGNEWQPGELVDIETLDSRSKVVSFLDMNDKQATSFVTLVLQDVVHDMSTEVSTAEHQQTSNADEQTSTLTLEVENIVVSTLQDIVDDFTDAERECSQKIRQEIAKRKALDALVQIKRDVMEGKDAFVKDTVLRIMKSSVEPGQNEMENEFIENTMNSVISNIEVDNIKASDLYQENSSTELATGVIKDGVASAVGVASPKSSEVIDGRLDRPSVSLQKMVDMTNKMLKFHEEEKHRCHDNTILGVSSCGIPKLDRSSTLLDIASALSHSIDVTIDSVKEGKMCDDEIVTLATALSQSMLDGGAEHVLSTASVDDSIEDFIIVMLEEKKREIEQNGLDSKSIINITDRILGIQLRDKDGAQRSTSVSSVSSEKIAGFVHSILQNIASSLTQLNTMNDNPAGIVVDELEQSESAETQLSGTGSISKQNINPNAVLPRINKRASSSHIIPTQMDCFTEVGNTSSPVPGKNVQLAKIFQEQRCQKDRRTSCKNNSKTKSIKQNSKQLHQTTTSMKNNGCQSSATARKQIPQASTPPKNKRPSIPSCRVSQTTTPSKCGRQPSKTKVSPVKSTQPSQINASKQTLPVFDKQFQHNSPSAVKVKISRADGKSDHNVTKGHVQERVKPSRGVPTIQSQVKEHKRGANIRPNQKKKESMTPDEKLGRGTGLGEEKTPKLLTFEELFDYKPAALNLVPCTPPVDKRAIPMEVQSICGSHRTKVRVIKDNSDM</sequence>
<dbReference type="EMBL" id="NEDP02005138">
    <property type="protein sequence ID" value="OWF43217.1"/>
    <property type="molecule type" value="Genomic_DNA"/>
</dbReference>
<accession>A0A210Q3A1</accession>
<dbReference type="OrthoDB" id="8197715at2759"/>
<evidence type="ECO:0000256" key="1">
    <source>
        <dbReference type="SAM" id="MobiDB-lite"/>
    </source>
</evidence>
<evidence type="ECO:0000313" key="2">
    <source>
        <dbReference type="EMBL" id="OWF43217.1"/>
    </source>
</evidence>
<feature type="region of interest" description="Disordered" evidence="1">
    <location>
        <begin position="1587"/>
        <end position="1622"/>
    </location>
</feature>
<name>A0A210Q3A1_MIZYE</name>
<reference evidence="2 3" key="1">
    <citation type="journal article" date="2017" name="Nat. Ecol. Evol.">
        <title>Scallop genome provides insights into evolution of bilaterian karyotype and development.</title>
        <authorList>
            <person name="Wang S."/>
            <person name="Zhang J."/>
            <person name="Jiao W."/>
            <person name="Li J."/>
            <person name="Xun X."/>
            <person name="Sun Y."/>
            <person name="Guo X."/>
            <person name="Huan P."/>
            <person name="Dong B."/>
            <person name="Zhang L."/>
            <person name="Hu X."/>
            <person name="Sun X."/>
            <person name="Wang J."/>
            <person name="Zhao C."/>
            <person name="Wang Y."/>
            <person name="Wang D."/>
            <person name="Huang X."/>
            <person name="Wang R."/>
            <person name="Lv J."/>
            <person name="Li Y."/>
            <person name="Zhang Z."/>
            <person name="Liu B."/>
            <person name="Lu W."/>
            <person name="Hui Y."/>
            <person name="Liang J."/>
            <person name="Zhou Z."/>
            <person name="Hou R."/>
            <person name="Li X."/>
            <person name="Liu Y."/>
            <person name="Li H."/>
            <person name="Ning X."/>
            <person name="Lin Y."/>
            <person name="Zhao L."/>
            <person name="Xing Q."/>
            <person name="Dou J."/>
            <person name="Li Y."/>
            <person name="Mao J."/>
            <person name="Guo H."/>
            <person name="Dou H."/>
            <person name="Li T."/>
            <person name="Mu C."/>
            <person name="Jiang W."/>
            <person name="Fu Q."/>
            <person name="Fu X."/>
            <person name="Miao Y."/>
            <person name="Liu J."/>
            <person name="Yu Q."/>
            <person name="Li R."/>
            <person name="Liao H."/>
            <person name="Li X."/>
            <person name="Kong Y."/>
            <person name="Jiang Z."/>
            <person name="Chourrout D."/>
            <person name="Li R."/>
            <person name="Bao Z."/>
        </authorList>
    </citation>
    <scope>NUCLEOTIDE SEQUENCE [LARGE SCALE GENOMIC DNA]</scope>
    <source>
        <strain evidence="2 3">PY_sf001</strain>
    </source>
</reference>
<feature type="region of interest" description="Disordered" evidence="1">
    <location>
        <begin position="1437"/>
        <end position="1532"/>
    </location>
</feature>
<dbReference type="Proteomes" id="UP000242188">
    <property type="component" value="Unassembled WGS sequence"/>
</dbReference>
<feature type="compositionally biased region" description="Polar residues" evidence="1">
    <location>
        <begin position="1445"/>
        <end position="1490"/>
    </location>
</feature>